<evidence type="ECO:0008006" key="3">
    <source>
        <dbReference type="Google" id="ProtNLM"/>
    </source>
</evidence>
<dbReference type="InterPro" id="IPR006597">
    <property type="entry name" value="Sel1-like"/>
</dbReference>
<reference evidence="1 2" key="1">
    <citation type="submission" date="2023-05" db="EMBL/GenBank/DDBJ databases">
        <title>Streptomyces fuscus sp. nov., a brown-black pigment producing actinomyces isolated from dry sand of Sea duck farm.</title>
        <authorList>
            <person name="Xie J."/>
            <person name="Shen N."/>
        </authorList>
    </citation>
    <scope>NUCLEOTIDE SEQUENCE [LARGE SCALE GENOMIC DNA]</scope>
    <source>
        <strain evidence="1 2">GXMU-J15</strain>
    </source>
</reference>
<dbReference type="InterPro" id="IPR019734">
    <property type="entry name" value="TPR_rpt"/>
</dbReference>
<dbReference type="SMART" id="SM00671">
    <property type="entry name" value="SEL1"/>
    <property type="match status" value="10"/>
</dbReference>
<dbReference type="InterPro" id="IPR011990">
    <property type="entry name" value="TPR-like_helical_dom_sf"/>
</dbReference>
<protein>
    <recommendedName>
        <fullName evidence="3">Sel1 repeat family protein</fullName>
    </recommendedName>
</protein>
<dbReference type="InterPro" id="IPR011717">
    <property type="entry name" value="TPR-4"/>
</dbReference>
<dbReference type="PANTHER" id="PTHR11102">
    <property type="entry name" value="SEL-1-LIKE PROTEIN"/>
    <property type="match status" value="1"/>
</dbReference>
<organism evidence="1 2">
    <name type="scientific">Streptomyces fuscus</name>
    <dbReference type="NCBI Taxonomy" id="3048495"/>
    <lineage>
        <taxon>Bacteria</taxon>
        <taxon>Bacillati</taxon>
        <taxon>Actinomycetota</taxon>
        <taxon>Actinomycetes</taxon>
        <taxon>Kitasatosporales</taxon>
        <taxon>Streptomycetaceae</taxon>
        <taxon>Streptomyces</taxon>
    </lineage>
</organism>
<dbReference type="EMBL" id="JASJUS010000007">
    <property type="protein sequence ID" value="MDL2076728.1"/>
    <property type="molecule type" value="Genomic_DNA"/>
</dbReference>
<dbReference type="Proteomes" id="UP001241926">
    <property type="component" value="Unassembled WGS sequence"/>
</dbReference>
<dbReference type="PANTHER" id="PTHR11102:SF160">
    <property type="entry name" value="ERAD-ASSOCIATED E3 UBIQUITIN-PROTEIN LIGASE COMPONENT HRD3"/>
    <property type="match status" value="1"/>
</dbReference>
<keyword evidence="2" id="KW-1185">Reference proteome</keyword>
<dbReference type="SUPFAM" id="SSF81901">
    <property type="entry name" value="HCP-like"/>
    <property type="match status" value="3"/>
</dbReference>
<evidence type="ECO:0000313" key="1">
    <source>
        <dbReference type="EMBL" id="MDL2076728.1"/>
    </source>
</evidence>
<dbReference type="Pfam" id="PF07721">
    <property type="entry name" value="TPR_4"/>
    <property type="match status" value="4"/>
</dbReference>
<evidence type="ECO:0000313" key="2">
    <source>
        <dbReference type="Proteomes" id="UP001241926"/>
    </source>
</evidence>
<proteinExistence type="predicted"/>
<gene>
    <name evidence="1" type="ORF">QNN03_09795</name>
</gene>
<dbReference type="Pfam" id="PF13374">
    <property type="entry name" value="TPR_10"/>
    <property type="match status" value="1"/>
</dbReference>
<comment type="caution">
    <text evidence="1">The sequence shown here is derived from an EMBL/GenBank/DDBJ whole genome shotgun (WGS) entry which is preliminary data.</text>
</comment>
<dbReference type="RefSeq" id="WP_285431870.1">
    <property type="nucleotide sequence ID" value="NZ_JASJUS010000007.1"/>
</dbReference>
<name>A0ABT7IVV5_9ACTN</name>
<sequence length="924" mass="100561">MHRARLGEDDGSALPPYVPRDVDDQVRAALAAAAETGGFVLLTGDSTAGKTRTAIEALRAVLPGCLLLAPPSGADLRPLLRAPGEPGYERHVLWLDDLEHYLGPGRLEPSLLTSLTAAGLVVLATLRDERYDTLRDMADGVAGEIGPSRLAAESGLRVLNMVEPIVVRRLWSDSELARVAEVDDSRLTEAYARHGTHGIAEYLAAGPELLAEWRRAQRATTRGGHPRGAALVAAAVDLTHIGLIGDVPEALLREVHEGYLRALGGPALRPESYADAVAWASRIRYGVAGLLMEGEREGTKRPFDYLVDSVARDPGVPDPPDSMWHAALEYADDLTRPLIARTAMSSRRWAIAERALRPLAESGDAEAVINYTSAQLFQRGDPHEVEPLLRPLAEAGNPVAQLNLAGALRMRNEDAEAERWWLSAAEGGLSLASYSLFAFYRSKGEDQEAERWLRRAAEDGYVKAMTTLATLLHQRDDEAEAEPWWRRAALAGDTEAMYVHGHLLRLRGDDEAEAWLRRAAERGHVRAAAILGRATDERGDLTEAEKWWRVAAEAGNPESANELGVLLSRRGDRAEGADWYAKAAEGGHLIAMFNLAQWLAYQGDAEGAKDWHRRAGEAGHVPSLNNLGVLLRHEGDAAGAETFLRRAADAGDVLGLLNLVDLLISEERPEKAQPLLLDRIGDPDVGEKTVEFAVRLMRADRPDGAGTLLRWAAEAGRPDATYNLGLLSHLQGRPEEAERWWRLAAPEIPSAAYNVGSLLAERGETEEAASWWSLAADAGHQKATLRLAEQLIDSGRGAAAEAPLRRLAEELPEAAFLLGVLLSDRGDHVEAAHWWRRAEELEDADAALDCAAYFAERGDETRTELWCRKSAEAGHPTAALNLGVLLARRGALADAESWLAEAERRGVDAAPKFLAQVRQLQAEA</sequence>
<dbReference type="InterPro" id="IPR050767">
    <property type="entry name" value="Sel1_AlgK"/>
</dbReference>
<dbReference type="SMART" id="SM00028">
    <property type="entry name" value="TPR"/>
    <property type="match status" value="4"/>
</dbReference>
<dbReference type="Pfam" id="PF08238">
    <property type="entry name" value="Sel1"/>
    <property type="match status" value="7"/>
</dbReference>
<dbReference type="Gene3D" id="1.25.40.10">
    <property type="entry name" value="Tetratricopeptide repeat domain"/>
    <property type="match status" value="4"/>
</dbReference>
<accession>A0ABT7IVV5</accession>